<keyword evidence="3" id="KW-1185">Reference proteome</keyword>
<dbReference type="AlphaFoldDB" id="A0AAJ5T712"/>
<name>A0AAJ5T712_9BURK</name>
<dbReference type="Proteomes" id="UP000268684">
    <property type="component" value="Chromosome II"/>
</dbReference>
<accession>A0AAJ5T712</accession>
<proteinExistence type="predicted"/>
<organism evidence="2 3">
    <name type="scientific">Burkholderia stabilis</name>
    <dbReference type="NCBI Taxonomy" id="95485"/>
    <lineage>
        <taxon>Bacteria</taxon>
        <taxon>Pseudomonadati</taxon>
        <taxon>Pseudomonadota</taxon>
        <taxon>Betaproteobacteria</taxon>
        <taxon>Burkholderiales</taxon>
        <taxon>Burkholderiaceae</taxon>
        <taxon>Burkholderia</taxon>
        <taxon>Burkholderia cepacia complex</taxon>
    </lineage>
</organism>
<dbReference type="PROSITE" id="PS51257">
    <property type="entry name" value="PROKAR_LIPOPROTEIN"/>
    <property type="match status" value="1"/>
</dbReference>
<evidence type="ECO:0000313" key="3">
    <source>
        <dbReference type="Proteomes" id="UP000268684"/>
    </source>
</evidence>
<evidence type="ECO:0000313" key="2">
    <source>
        <dbReference type="EMBL" id="VBB15286.1"/>
    </source>
</evidence>
<evidence type="ECO:0000256" key="1">
    <source>
        <dbReference type="SAM" id="MobiDB-lite"/>
    </source>
</evidence>
<sequence length="429" mass="44402">MNKKAIWLRSCIAGTVVFAGCTSLDFGGMLPPIVPATDAPPRQALQTCRSTFVEVLRRDAEFAYVLPQAAVAQTTGRTVQQLQAATPDGGISRSLPPGSVRTFDAFRTAIEAGADARVPEAIRGDPVYIAFRSAMIKSVAAAQTSLAFAAGINGADKQVAAVQAYSPSLKVSLGELKDFSARISRAQLRPMLRAPVESADSKHDNVFAAYFSAYYDGKFIDRFGQKISKPALKLPDLGGAQGIDLSITVSDADISGALTVLVEYLADLVDTTPVFGVTSTAKGASTVTYYPGGSDAEPTALVSKVATYKDISGGCGVTAKNAKVLGYVAKGAGDVAQLENGLIAQSAGGFGVSLGIFGKISVGDNQTLGTAIKAISSRAAMRIAFASAYLALEQYSASNPSVAATQNFLTGAPEAPDPAGPNGYLDFSN</sequence>
<protein>
    <recommendedName>
        <fullName evidence="4">Lipoprotein</fullName>
    </recommendedName>
</protein>
<gene>
    <name evidence="2" type="ORF">BSTAB16_5482</name>
</gene>
<feature type="region of interest" description="Disordered" evidence="1">
    <location>
        <begin position="410"/>
        <end position="429"/>
    </location>
</feature>
<dbReference type="GeneID" id="71057904"/>
<evidence type="ECO:0008006" key="4">
    <source>
        <dbReference type="Google" id="ProtNLM"/>
    </source>
</evidence>
<dbReference type="EMBL" id="LR025743">
    <property type="protein sequence ID" value="VBB15286.1"/>
    <property type="molecule type" value="Genomic_DNA"/>
</dbReference>
<dbReference type="RefSeq" id="WP_122170577.1">
    <property type="nucleotide sequence ID" value="NZ_LR025743.1"/>
</dbReference>
<reference evidence="2 3" key="1">
    <citation type="submission" date="2017-11" db="EMBL/GenBank/DDBJ databases">
        <authorList>
            <person name="Seth-Smith MB H."/>
        </authorList>
    </citation>
    <scope>NUCLEOTIDE SEQUENCE [LARGE SCALE GENOMIC DNA]</scope>
    <source>
        <strain evidence="2">E</strain>
    </source>
</reference>